<dbReference type="OrthoDB" id="3197085at2"/>
<evidence type="ECO:0000256" key="3">
    <source>
        <dbReference type="ARBA" id="ARBA00023125"/>
    </source>
</evidence>
<comment type="similarity">
    <text evidence="1">Belongs to the type-I restriction system S methylase family.</text>
</comment>
<dbReference type="SUPFAM" id="SSF116734">
    <property type="entry name" value="DNA methylase specificity domain"/>
    <property type="match status" value="2"/>
</dbReference>
<evidence type="ECO:0000256" key="2">
    <source>
        <dbReference type="ARBA" id="ARBA00022747"/>
    </source>
</evidence>
<sequence length="413" mass="45252">MTSAETRIKSVVRNCIEKSDGSVQPFLGLEDMASGTGRLLVEDIPMKAADDSLRHYGGDVLFSKLRPYLAKSYAPAVAGTGTGELLVLRPGGEIDSRFLLYVTLSSPWLDWASATSYGSKMPRTSWELMSQYRVWLPPLEEQRRIADFLDAETSRVDRMISLSTRTLGLLAERRDIERSQILRGEGLGGSTATHPVLGDVLASWPILPLKRLLPRIGVGVVVDPSKYFCDVGVPFLRGSNVVGGGFDLTDVRKISEENSRELWRSRLAEGDVVVVRAGDPGRAAVVTAELDGANCASILVLKRGQRIRPKYLESYFNSSLGRAYVDMVRYGAAQEQINVSHVVNFMMPEPSLAEQDIILGQLAEADGPTESLERSLRRMILLLAERRQSLITAAVTGQLDVTTASGRNLTQGV</sequence>
<keyword evidence="7" id="KW-1185">Reference proteome</keyword>
<dbReference type="GO" id="GO:0009307">
    <property type="term" value="P:DNA restriction-modification system"/>
    <property type="evidence" value="ECO:0007669"/>
    <property type="project" value="UniProtKB-KW"/>
</dbReference>
<accession>U5E2W2</accession>
<dbReference type="GeneID" id="91516216"/>
<dbReference type="InterPro" id="IPR051212">
    <property type="entry name" value="Type-I_RE_S_subunit"/>
</dbReference>
<dbReference type="InterPro" id="IPR044946">
    <property type="entry name" value="Restrct_endonuc_typeI_TRD_sf"/>
</dbReference>
<name>U5E2W2_NOCAS</name>
<comment type="subunit">
    <text evidence="4">The methyltransferase is composed of M and S polypeptides.</text>
</comment>
<dbReference type="eggNOG" id="COG0732">
    <property type="taxonomic scope" value="Bacteria"/>
</dbReference>
<comment type="caution">
    <text evidence="6">The sequence shown here is derived from an EMBL/GenBank/DDBJ whole genome shotgun (WGS) entry which is preliminary data.</text>
</comment>
<dbReference type="InterPro" id="IPR000055">
    <property type="entry name" value="Restrct_endonuc_typeI_TRD"/>
</dbReference>
<organism evidence="6 7">
    <name type="scientific">Nocardia asteroides NBRC 15531</name>
    <dbReference type="NCBI Taxonomy" id="1110697"/>
    <lineage>
        <taxon>Bacteria</taxon>
        <taxon>Bacillati</taxon>
        <taxon>Actinomycetota</taxon>
        <taxon>Actinomycetes</taxon>
        <taxon>Mycobacteriales</taxon>
        <taxon>Nocardiaceae</taxon>
        <taxon>Nocardia</taxon>
    </lineage>
</organism>
<feature type="domain" description="Type I restriction modification DNA specificity" evidence="5">
    <location>
        <begin position="87"/>
        <end position="151"/>
    </location>
</feature>
<dbReference type="Pfam" id="PF01420">
    <property type="entry name" value="Methylase_S"/>
    <property type="match status" value="1"/>
</dbReference>
<dbReference type="AlphaFoldDB" id="U5E2W2"/>
<dbReference type="PANTHER" id="PTHR43140">
    <property type="entry name" value="TYPE-1 RESTRICTION ENZYME ECOKI SPECIFICITY PROTEIN"/>
    <property type="match status" value="1"/>
</dbReference>
<keyword evidence="3" id="KW-0238">DNA-binding</keyword>
<dbReference type="Gene3D" id="3.90.220.20">
    <property type="entry name" value="DNA methylase specificity domains"/>
    <property type="match status" value="2"/>
</dbReference>
<evidence type="ECO:0000256" key="1">
    <source>
        <dbReference type="ARBA" id="ARBA00010923"/>
    </source>
</evidence>
<gene>
    <name evidence="6" type="ORF">NCAST_01_00450</name>
</gene>
<dbReference type="PANTHER" id="PTHR43140:SF1">
    <property type="entry name" value="TYPE I RESTRICTION ENZYME ECOKI SPECIFICITY SUBUNIT"/>
    <property type="match status" value="1"/>
</dbReference>
<proteinExistence type="inferred from homology"/>
<evidence type="ECO:0000313" key="7">
    <source>
        <dbReference type="Proteomes" id="UP000017048"/>
    </source>
</evidence>
<dbReference type="EMBL" id="BAFO02000001">
    <property type="protein sequence ID" value="GAD81477.1"/>
    <property type="molecule type" value="Genomic_DNA"/>
</dbReference>
<evidence type="ECO:0000256" key="4">
    <source>
        <dbReference type="ARBA" id="ARBA00038652"/>
    </source>
</evidence>
<keyword evidence="2" id="KW-0680">Restriction system</keyword>
<dbReference type="STRING" id="1824.SAMN05444423_111157"/>
<evidence type="ECO:0000313" key="6">
    <source>
        <dbReference type="EMBL" id="GAD81477.1"/>
    </source>
</evidence>
<dbReference type="GO" id="GO:0003677">
    <property type="term" value="F:DNA binding"/>
    <property type="evidence" value="ECO:0007669"/>
    <property type="project" value="UniProtKB-KW"/>
</dbReference>
<dbReference type="Proteomes" id="UP000017048">
    <property type="component" value="Unassembled WGS sequence"/>
</dbReference>
<evidence type="ECO:0000259" key="5">
    <source>
        <dbReference type="Pfam" id="PF01420"/>
    </source>
</evidence>
<reference evidence="6 7" key="1">
    <citation type="journal article" date="2014" name="BMC Genomics">
        <title>Genome based analysis of type-I polyketide synthase and nonribosomal peptide synthetase gene clusters in seven strains of five representative Nocardia species.</title>
        <authorList>
            <person name="Komaki H."/>
            <person name="Ichikawa N."/>
            <person name="Hosoyama A."/>
            <person name="Takahashi-Nakaguchi A."/>
            <person name="Matsuzawa T."/>
            <person name="Suzuki K."/>
            <person name="Fujita N."/>
            <person name="Gonoi T."/>
        </authorList>
    </citation>
    <scope>NUCLEOTIDE SEQUENCE [LARGE SCALE GENOMIC DNA]</scope>
    <source>
        <strain evidence="6 7">NBRC 15531</strain>
    </source>
</reference>
<dbReference type="RefSeq" id="WP_022565434.1">
    <property type="nucleotide sequence ID" value="NZ_BAFO02000001.1"/>
</dbReference>
<protein>
    <submittedName>
        <fullName evidence="6">Type I restriction-modification system specificity subunit</fullName>
    </submittedName>
</protein>